<organism evidence="2">
    <name type="scientific">marine metagenome</name>
    <dbReference type="NCBI Taxonomy" id="408172"/>
    <lineage>
        <taxon>unclassified sequences</taxon>
        <taxon>metagenomes</taxon>
        <taxon>ecological metagenomes</taxon>
    </lineage>
</organism>
<dbReference type="InterPro" id="IPR011990">
    <property type="entry name" value="TPR-like_helical_dom_sf"/>
</dbReference>
<dbReference type="Gene3D" id="3.30.70.1230">
    <property type="entry name" value="Nucleotide cyclase"/>
    <property type="match status" value="1"/>
</dbReference>
<dbReference type="Gene3D" id="3.40.50.10610">
    <property type="entry name" value="ABC-type transport auxiliary lipoprotein component"/>
    <property type="match status" value="1"/>
</dbReference>
<dbReference type="PROSITE" id="PS50125">
    <property type="entry name" value="GUANYLATE_CYCLASE_2"/>
    <property type="match status" value="1"/>
</dbReference>
<feature type="domain" description="Guanylate cyclase" evidence="1">
    <location>
        <begin position="24"/>
        <end position="138"/>
    </location>
</feature>
<accession>A0A381YEH1</accession>
<dbReference type="CDD" id="cd07302">
    <property type="entry name" value="CHD"/>
    <property type="match status" value="1"/>
</dbReference>
<evidence type="ECO:0000313" key="2">
    <source>
        <dbReference type="EMBL" id="SVA75506.1"/>
    </source>
</evidence>
<evidence type="ECO:0000259" key="1">
    <source>
        <dbReference type="PROSITE" id="PS50125"/>
    </source>
</evidence>
<protein>
    <recommendedName>
        <fullName evidence="1">Guanylate cyclase domain-containing protein</fullName>
    </recommendedName>
</protein>
<dbReference type="PANTHER" id="PTHR43081:SF19">
    <property type="entry name" value="PH-SENSITIVE ADENYLATE CYCLASE RV1264"/>
    <property type="match status" value="1"/>
</dbReference>
<dbReference type="InterPro" id="IPR029787">
    <property type="entry name" value="Nucleotide_cyclase"/>
</dbReference>
<dbReference type="EMBL" id="UINC01018062">
    <property type="protein sequence ID" value="SVA75506.1"/>
    <property type="molecule type" value="Genomic_DNA"/>
</dbReference>
<dbReference type="PANTHER" id="PTHR43081">
    <property type="entry name" value="ADENYLATE CYCLASE, TERMINAL-DIFFERENTIATION SPECIFIC-RELATED"/>
    <property type="match status" value="1"/>
</dbReference>
<proteinExistence type="predicted"/>
<dbReference type="AlphaFoldDB" id="A0A381YEH1"/>
<name>A0A381YEH1_9ZZZZ</name>
<dbReference type="SUPFAM" id="SSF55073">
    <property type="entry name" value="Nucleotide cyclase"/>
    <property type="match status" value="1"/>
</dbReference>
<dbReference type="SMART" id="SM00044">
    <property type="entry name" value="CYCc"/>
    <property type="match status" value="1"/>
</dbReference>
<dbReference type="InterPro" id="IPR050697">
    <property type="entry name" value="Adenylyl/Guanylyl_Cyclase_3/4"/>
</dbReference>
<gene>
    <name evidence="2" type="ORF">METZ01_LOCUS128360</name>
</gene>
<reference evidence="2" key="1">
    <citation type="submission" date="2018-05" db="EMBL/GenBank/DDBJ databases">
        <authorList>
            <person name="Lanie J.A."/>
            <person name="Ng W.-L."/>
            <person name="Kazmierczak K.M."/>
            <person name="Andrzejewski T.M."/>
            <person name="Davidsen T.M."/>
            <person name="Wayne K.J."/>
            <person name="Tettelin H."/>
            <person name="Glass J.I."/>
            <person name="Rusch D."/>
            <person name="Podicherti R."/>
            <person name="Tsui H.-C.T."/>
            <person name="Winkler M.E."/>
        </authorList>
    </citation>
    <scope>NUCLEOTIDE SEQUENCE</scope>
</reference>
<dbReference type="Pfam" id="PF00211">
    <property type="entry name" value="Guanylate_cyc"/>
    <property type="match status" value="1"/>
</dbReference>
<dbReference type="InterPro" id="IPR001054">
    <property type="entry name" value="A/G_cyclase"/>
</dbReference>
<dbReference type="GO" id="GO:0035556">
    <property type="term" value="P:intracellular signal transduction"/>
    <property type="evidence" value="ECO:0007669"/>
    <property type="project" value="InterPro"/>
</dbReference>
<sequence length="598" mass="67107">MRQETGYLGQSNIKRTSMERKLSTILASDVVGFSKMMAADEEQTLDLLRQRRQVIDGLIVEHSGSIFGSAGDSVIAEFQSPIKATECAVQMQGKMQAMNEDVPEERQMVFRVGINLGDVMVAQDNLFGDAVNVAARLESAAKPSGICISQSVFDMVSQKIKVSYEDAGELELKNIEYPVQAYFVIQSKGATRYTRGAFDAPQVTVERAEPGSLAVMLFKNLSKDEEQAYFCEGFSEDLISALSRYRKLLVVSGNASFAYRDKASSPKEIGRELGVRYILEGSVRKLGPKMRLSTSLISADRENTVWSNKFDTTIEEIFDIQDELVETIVSTIVGRVEADATQQLSTSRPENLAAYDLVLQGLEYHRRSGIAGENARKAYDLFEKAIEIEPGYARAHAWRACSLANVAEWYPDQFDDDWLDDCTGSVTKALEIDPNDPEGHRIMGAIKLEARDYELARYHHEKARELCPSDAYIRARYATLLIYLGEPEQALEEIHLAMRIDPFCPDLLFEDEGICQFWLGNLSEATESFRKLKVPTRNSLFYLAATLSKMAEAEKATETLKQARTTTDLSVDRFVQSQAYREEKRSQELRETLESIAA</sequence>
<dbReference type="SUPFAM" id="SSF48452">
    <property type="entry name" value="TPR-like"/>
    <property type="match status" value="1"/>
</dbReference>
<dbReference type="Gene3D" id="1.25.40.10">
    <property type="entry name" value="Tetratricopeptide repeat domain"/>
    <property type="match status" value="2"/>
</dbReference>
<dbReference type="GO" id="GO:0006171">
    <property type="term" value="P:cAMP biosynthetic process"/>
    <property type="evidence" value="ECO:0007669"/>
    <property type="project" value="TreeGrafter"/>
</dbReference>